<dbReference type="OrthoDB" id="1466971at2"/>
<dbReference type="Gene3D" id="2.160.20.120">
    <property type="match status" value="1"/>
</dbReference>
<name>A0A238WC27_9FLAO</name>
<evidence type="ECO:0000313" key="2">
    <source>
        <dbReference type="EMBL" id="SNR43967.1"/>
    </source>
</evidence>
<dbReference type="Proteomes" id="UP000198384">
    <property type="component" value="Unassembled WGS sequence"/>
</dbReference>
<protein>
    <submittedName>
        <fullName evidence="2">Putative auto-transporter adhesin, head GIN domain</fullName>
    </submittedName>
</protein>
<dbReference type="EMBL" id="FZNT01000003">
    <property type="protein sequence ID" value="SNR43967.1"/>
    <property type="molecule type" value="Genomic_DNA"/>
</dbReference>
<proteinExistence type="predicted"/>
<dbReference type="RefSeq" id="WP_089380740.1">
    <property type="nucleotide sequence ID" value="NZ_FZNT01000003.1"/>
</dbReference>
<organism evidence="2 3">
    <name type="scientific">Lutibacter agarilyticus</name>
    <dbReference type="NCBI Taxonomy" id="1109740"/>
    <lineage>
        <taxon>Bacteria</taxon>
        <taxon>Pseudomonadati</taxon>
        <taxon>Bacteroidota</taxon>
        <taxon>Flavobacteriia</taxon>
        <taxon>Flavobacteriales</taxon>
        <taxon>Flavobacteriaceae</taxon>
        <taxon>Lutibacter</taxon>
    </lineage>
</organism>
<evidence type="ECO:0000313" key="3">
    <source>
        <dbReference type="Proteomes" id="UP000198384"/>
    </source>
</evidence>
<dbReference type="PROSITE" id="PS51257">
    <property type="entry name" value="PROKAR_LIPOPROTEIN"/>
    <property type="match status" value="1"/>
</dbReference>
<accession>A0A238WC27</accession>
<reference evidence="2 3" key="1">
    <citation type="submission" date="2017-06" db="EMBL/GenBank/DDBJ databases">
        <authorList>
            <person name="Kim H.J."/>
            <person name="Triplett B.A."/>
        </authorList>
    </citation>
    <scope>NUCLEOTIDE SEQUENCE [LARGE SCALE GENOMIC DNA]</scope>
    <source>
        <strain evidence="2 3">DSM 29150</strain>
    </source>
</reference>
<dbReference type="AlphaFoldDB" id="A0A238WC27"/>
<dbReference type="Pfam" id="PF10988">
    <property type="entry name" value="DUF2807"/>
    <property type="match status" value="1"/>
</dbReference>
<keyword evidence="3" id="KW-1185">Reference proteome</keyword>
<feature type="domain" description="Putative auto-transporter adhesin head GIN" evidence="1">
    <location>
        <begin position="41"/>
        <end position="231"/>
    </location>
</feature>
<dbReference type="InterPro" id="IPR021255">
    <property type="entry name" value="DUF2807"/>
</dbReference>
<sequence length="248" mass="28112">MKKIFYSILPFLLLSCNSENSNNCFQKAGAIIRTEVEVATFDKVTVHERIELIITQGNQQKVIVETGENLFNDISIEVINNELILTNYNTCNFIREYDLTKVYITSPNLTAIRNASEYNVSSNGVLTYPSLYLRSSGEKSDYLSIGDWYLTIKNDNLRIWSNGIANFYLEGTTNNLDLSFSDGDTRFEGKELIAQHVKVRQVSSNDMLIFPVQSLIGSIHSMGNVISFNKPKSIEVEELSDYGKLIFK</sequence>
<evidence type="ECO:0000259" key="1">
    <source>
        <dbReference type="Pfam" id="PF10988"/>
    </source>
</evidence>
<gene>
    <name evidence="2" type="ORF">SAMN06265371_10357</name>
</gene>